<feature type="coiled-coil region" evidence="1">
    <location>
        <begin position="178"/>
        <end position="362"/>
    </location>
</feature>
<dbReference type="Proteomes" id="UP000783686">
    <property type="component" value="Unassembled WGS sequence"/>
</dbReference>
<sequence>MNKPTAEKVKGPAKYDMSRNRDRGAKNDPMAQERKAMAKKENELNKKIDELTVSFEKAKELEEKLKKENEVIKKDQLERELEIEKLSQFWLLSQQQLQLYERKNVELEGKIQKMQSVHVETVSLLHKRISMLQLDTRLEKEMATQTDPFGLDSDCTGMVSASIQTESEWDRGNVNDLLKGHDEQLTELIAEIENAKLQAQGDYKFAVVQMEQGLREEHEEELRAVKEEKERQLEEMVRIQNEQLQQYQEANAETKAQMNAEITQLKVENHQVHIDLVAKEEECNTLNDRIQQLEHHYDDLQGKYKVLSTNYEKNKVDQGVLRKDARTIGDLRNRMDKIEEINEILLGEYKKLEDEKNLLMKQKFKGSSSKLNIISKASQYAEAVDDIRREHGGLYIQ</sequence>
<keyword evidence="4" id="KW-1185">Reference proteome</keyword>
<comment type="caution">
    <text evidence="3">The sequence shown here is derived from an EMBL/GenBank/DDBJ whole genome shotgun (WGS) entry which is preliminary data.</text>
</comment>
<feature type="compositionally biased region" description="Basic and acidic residues" evidence="2">
    <location>
        <begin position="1"/>
        <end position="10"/>
    </location>
</feature>
<evidence type="ECO:0000313" key="3">
    <source>
        <dbReference type="EMBL" id="CAD5225073.1"/>
    </source>
</evidence>
<reference evidence="3" key="1">
    <citation type="submission" date="2020-09" db="EMBL/GenBank/DDBJ databases">
        <authorList>
            <person name="Kikuchi T."/>
        </authorList>
    </citation>
    <scope>NUCLEOTIDE SEQUENCE</scope>
    <source>
        <strain evidence="3">SH1</strain>
    </source>
</reference>
<gene>
    <name evidence="3" type="ORF">BOKJ2_LOCUS11396</name>
</gene>
<dbReference type="EMBL" id="CAJFCW020000005">
    <property type="protein sequence ID" value="CAG9120426.1"/>
    <property type="molecule type" value="Genomic_DNA"/>
</dbReference>
<evidence type="ECO:0000256" key="2">
    <source>
        <dbReference type="SAM" id="MobiDB-lite"/>
    </source>
</evidence>
<name>A0A811L9Q9_9BILA</name>
<dbReference type="OrthoDB" id="5872296at2759"/>
<evidence type="ECO:0000256" key="1">
    <source>
        <dbReference type="SAM" id="Coils"/>
    </source>
</evidence>
<feature type="compositionally biased region" description="Basic and acidic residues" evidence="2">
    <location>
        <begin position="16"/>
        <end position="40"/>
    </location>
</feature>
<accession>A0A811L9Q9</accession>
<dbReference type="Proteomes" id="UP000614601">
    <property type="component" value="Unassembled WGS sequence"/>
</dbReference>
<organism evidence="3 4">
    <name type="scientific">Bursaphelenchus okinawaensis</name>
    <dbReference type="NCBI Taxonomy" id="465554"/>
    <lineage>
        <taxon>Eukaryota</taxon>
        <taxon>Metazoa</taxon>
        <taxon>Ecdysozoa</taxon>
        <taxon>Nematoda</taxon>
        <taxon>Chromadorea</taxon>
        <taxon>Rhabditida</taxon>
        <taxon>Tylenchina</taxon>
        <taxon>Tylenchomorpha</taxon>
        <taxon>Aphelenchoidea</taxon>
        <taxon>Aphelenchoididae</taxon>
        <taxon>Bursaphelenchus</taxon>
    </lineage>
</organism>
<dbReference type="AlphaFoldDB" id="A0A811L9Q9"/>
<feature type="region of interest" description="Disordered" evidence="2">
    <location>
        <begin position="1"/>
        <end position="40"/>
    </location>
</feature>
<dbReference type="EMBL" id="CAJFDH010000005">
    <property type="protein sequence ID" value="CAD5225073.1"/>
    <property type="molecule type" value="Genomic_DNA"/>
</dbReference>
<protein>
    <submittedName>
        <fullName evidence="3">Uncharacterized protein</fullName>
    </submittedName>
</protein>
<proteinExistence type="predicted"/>
<keyword evidence="1" id="KW-0175">Coiled coil</keyword>
<evidence type="ECO:0000313" key="4">
    <source>
        <dbReference type="Proteomes" id="UP000614601"/>
    </source>
</evidence>